<evidence type="ECO:0000313" key="3">
    <source>
        <dbReference type="EMBL" id="WNL35159.1"/>
    </source>
</evidence>
<dbReference type="GO" id="GO:0051607">
    <property type="term" value="P:defense response to virus"/>
    <property type="evidence" value="ECO:0007669"/>
    <property type="project" value="UniProtKB-KW"/>
</dbReference>
<dbReference type="EMBL" id="CP134857">
    <property type="protein sequence ID" value="WNL35159.1"/>
    <property type="molecule type" value="Genomic_DNA"/>
</dbReference>
<dbReference type="InterPro" id="IPR013410">
    <property type="entry name" value="CRISPR-assoc_RAMP_Cmr4"/>
</dbReference>
<dbReference type="PANTHER" id="PTHR36700:SF1">
    <property type="entry name" value="CRISPR SYSTEM CMR SUBUNIT CMR4"/>
    <property type="match status" value="1"/>
</dbReference>
<keyword evidence="3" id="KW-0614">Plasmid</keyword>
<protein>
    <submittedName>
        <fullName evidence="3">Type III-B CRISPR module RAMP protein Cmr4</fullName>
    </submittedName>
</protein>
<geneLocation type="plasmid" evidence="3">
    <name>p82_LEO_62</name>
</geneLocation>
<name>A0AA96DVU2_9BACT</name>
<accession>A0AA96DVU2</accession>
<reference evidence="3" key="1">
    <citation type="submission" date="2023-09" db="EMBL/GenBank/DDBJ databases">
        <title>Arcobacter tbilisiensis sp. nov. isolated from chicken meat in Tbilisi, Georgia.</title>
        <authorList>
            <person name="Matthias R."/>
            <person name="Zautner A.E."/>
        </authorList>
    </citation>
    <scope>NUCLEOTIDE SEQUENCE</scope>
    <source>
        <strain evidence="3">LEO 62</strain>
        <plasmid evidence="3">p82_LEO_62</plasmid>
    </source>
</reference>
<sequence length="276" mass="31482">MKTHLYKITTLTNLHVGSGDTNFDIIDNQVQRDAITNLPNINSSSLKGAFREHFTQFNANGMINYIFGPDSSSNESHETGAYSFFEAKLLTRPVRSNVKYFFNATSPSVIKEFLQNCEIFNISLEKELKESLYSLTQLNPSISKPLIFEDIKETTILEDYQAEYKEFDTSKLVSFLGEDLALFEDKDLKALTLPVLARNKLEKGESKNLWYEEIVPKQTNFYFFIAKPENIDLADKANKIDGFERRFNSAEVIQIGANKSIGYGFCKVEQIKGDIK</sequence>
<evidence type="ECO:0000259" key="2">
    <source>
        <dbReference type="Pfam" id="PF03787"/>
    </source>
</evidence>
<dbReference type="InterPro" id="IPR005537">
    <property type="entry name" value="RAMP_III_fam"/>
</dbReference>
<dbReference type="Pfam" id="PF03787">
    <property type="entry name" value="RAMPs"/>
    <property type="match status" value="1"/>
</dbReference>
<dbReference type="NCBIfam" id="TIGR02580">
    <property type="entry name" value="cas_RAMP_Cmr4"/>
    <property type="match status" value="1"/>
</dbReference>
<keyword evidence="1" id="KW-0051">Antiviral defense</keyword>
<dbReference type="AlphaFoldDB" id="A0AA96DVU2"/>
<dbReference type="RefSeq" id="WP_390871791.1">
    <property type="nucleotide sequence ID" value="NZ_CP128653.1"/>
</dbReference>
<organism evidence="3">
    <name type="scientific">Arcobacter cryaerophilus gv. pseudocryaerophilus</name>
    <dbReference type="NCBI Taxonomy" id="2933791"/>
    <lineage>
        <taxon>Bacteria</taxon>
        <taxon>Pseudomonadati</taxon>
        <taxon>Campylobacterota</taxon>
        <taxon>Epsilonproteobacteria</taxon>
        <taxon>Campylobacterales</taxon>
        <taxon>Arcobacteraceae</taxon>
        <taxon>Aliarcobacter</taxon>
    </lineage>
</organism>
<dbReference type="PANTHER" id="PTHR36700">
    <property type="entry name" value="CRISPR SYSTEM CMR SUBUNIT CMR4"/>
    <property type="match status" value="1"/>
</dbReference>
<feature type="domain" description="CRISPR type III-associated protein" evidence="2">
    <location>
        <begin position="7"/>
        <end position="267"/>
    </location>
</feature>
<dbReference type="Proteomes" id="UP001305220">
    <property type="component" value="Plasmid p82_LEO_62"/>
</dbReference>
<proteinExistence type="predicted"/>
<gene>
    <name evidence="3" type="primary">cmr4</name>
    <name evidence="3" type="ORF">RMP68_11100</name>
</gene>
<evidence type="ECO:0000256" key="1">
    <source>
        <dbReference type="ARBA" id="ARBA00023118"/>
    </source>
</evidence>